<gene>
    <name evidence="1" type="ORF">CIK00_03145</name>
</gene>
<dbReference type="GeneID" id="69965918"/>
<evidence type="ECO:0008006" key="3">
    <source>
        <dbReference type="Google" id="ProtNLM"/>
    </source>
</evidence>
<reference evidence="1 2" key="1">
    <citation type="journal article" date="2018" name="Syst. Appl. Microbiol.">
        <title>Photobacterium carnosum sp. nov., isolated from spoiled modified atmosphere packaged poultry meat.</title>
        <authorList>
            <person name="Hilgarth M."/>
            <person name="Fuertes S."/>
            <person name="Ehrmann M."/>
            <person name="Vogel R.F."/>
        </authorList>
    </citation>
    <scope>NUCLEOTIDE SEQUENCE [LARGE SCALE GENOMIC DNA]</scope>
    <source>
        <strain evidence="1 2">TMW 2.2021</strain>
    </source>
</reference>
<name>A0A2N4UW90_9GAMM</name>
<dbReference type="Proteomes" id="UP000234420">
    <property type="component" value="Unassembled WGS sequence"/>
</dbReference>
<evidence type="ECO:0000313" key="1">
    <source>
        <dbReference type="EMBL" id="PLC59278.1"/>
    </source>
</evidence>
<dbReference type="EMBL" id="NPIB01000002">
    <property type="protein sequence ID" value="PLC59278.1"/>
    <property type="molecule type" value="Genomic_DNA"/>
</dbReference>
<dbReference type="AlphaFoldDB" id="A0A2N4UW90"/>
<dbReference type="RefSeq" id="WP_101767480.1">
    <property type="nucleotide sequence ID" value="NZ_BPPU01000003.1"/>
</dbReference>
<protein>
    <recommendedName>
        <fullName evidence="3">Flagellar transcriptional regulator FlhC</fullName>
    </recommendedName>
</protein>
<accession>A0A2N4UW90</accession>
<proteinExistence type="predicted"/>
<dbReference type="SUPFAM" id="SSF160930">
    <property type="entry name" value="FlhC-like"/>
    <property type="match status" value="1"/>
</dbReference>
<comment type="caution">
    <text evidence="1">The sequence shown here is derived from an EMBL/GenBank/DDBJ whole genome shotgun (WGS) entry which is preliminary data.</text>
</comment>
<organism evidence="1 2">
    <name type="scientific">Photobacterium carnosum</name>
    <dbReference type="NCBI Taxonomy" id="2023717"/>
    <lineage>
        <taxon>Bacteria</taxon>
        <taxon>Pseudomonadati</taxon>
        <taxon>Pseudomonadota</taxon>
        <taxon>Gammaproteobacteria</taxon>
        <taxon>Vibrionales</taxon>
        <taxon>Vibrionaceae</taxon>
        <taxon>Photobacterium</taxon>
    </lineage>
</organism>
<sequence>MNRKVLIYGKRTRHIKRICQIYEMADLGATKKLLTMLFRIDCAMEASLQLKKAKFRSGASWVSAGRNRRLHANIIYYYYCNCSPENIDFHRAVNLDELIAVARLYKINFNNELADINRIHSMFVALFNGEIITARCDKCGLNHIYNDAYTYNYKTCPFCMGGSKANYKEKKFLPFD</sequence>
<evidence type="ECO:0000313" key="2">
    <source>
        <dbReference type="Proteomes" id="UP000234420"/>
    </source>
</evidence>
<keyword evidence="2" id="KW-1185">Reference proteome</keyword>